<dbReference type="SUPFAM" id="SSF53271">
    <property type="entry name" value="PRTase-like"/>
    <property type="match status" value="1"/>
</dbReference>
<dbReference type="GO" id="GO:0016757">
    <property type="term" value="F:glycosyltransferase activity"/>
    <property type="evidence" value="ECO:0007669"/>
    <property type="project" value="UniProtKB-KW"/>
</dbReference>
<evidence type="ECO:0000313" key="1">
    <source>
        <dbReference type="EMBL" id="HJF93496.1"/>
    </source>
</evidence>
<comment type="caution">
    <text evidence="1">The sequence shown here is derived from an EMBL/GenBank/DDBJ whole genome shotgun (WGS) entry which is preliminary data.</text>
</comment>
<proteinExistence type="predicted"/>
<accession>A0A921HZ07</accession>
<sequence length="213" mass="23288">MDVHFEDLRSWKNPKARVKVMRGHFVTTHSHVNTYIDLSTMKSRCNNARETAKVMAEPYLATTEVDTVVCLDGMEVVGTFIADILSRPGTVSINTGKNISVVSPETDKAGQMIFRDNTRRMIEGQNILIVAGLITTGKTMMQAIESTLYYGGRVNGICAAFSLVSKVAGMDINAVFTQKDVPGYEKYSDGNCPMCTAGQKVDAFVNSYGHSAL</sequence>
<keyword evidence="1" id="KW-0808">Transferase</keyword>
<gene>
    <name evidence="1" type="ORF">K8V82_01745</name>
</gene>
<dbReference type="RefSeq" id="WP_226393978.1">
    <property type="nucleotide sequence ID" value="NZ_CAUGIN010000003.1"/>
</dbReference>
<dbReference type="EMBL" id="DYVY01000032">
    <property type="protein sequence ID" value="HJF93496.1"/>
    <property type="molecule type" value="Genomic_DNA"/>
</dbReference>
<dbReference type="Gene3D" id="3.40.50.2020">
    <property type="match status" value="1"/>
</dbReference>
<dbReference type="CDD" id="cd06223">
    <property type="entry name" value="PRTases_typeI"/>
    <property type="match status" value="1"/>
</dbReference>
<reference evidence="1" key="2">
    <citation type="submission" date="2021-09" db="EMBL/GenBank/DDBJ databases">
        <authorList>
            <person name="Gilroy R."/>
        </authorList>
    </citation>
    <scope>NUCLEOTIDE SEQUENCE</scope>
    <source>
        <strain evidence="1">ChiSjej5B23-16112</strain>
    </source>
</reference>
<dbReference type="InterPro" id="IPR029057">
    <property type="entry name" value="PRTase-like"/>
</dbReference>
<dbReference type="Proteomes" id="UP000769156">
    <property type="component" value="Unassembled WGS sequence"/>
</dbReference>
<protein>
    <submittedName>
        <fullName evidence="1">Orotate phosphoribosyltransferase</fullName>
    </submittedName>
</protein>
<reference evidence="1" key="1">
    <citation type="journal article" date="2021" name="PeerJ">
        <title>Extensive microbial diversity within the chicken gut microbiome revealed by metagenomics and culture.</title>
        <authorList>
            <person name="Gilroy R."/>
            <person name="Ravi A."/>
            <person name="Getino M."/>
            <person name="Pursley I."/>
            <person name="Horton D.L."/>
            <person name="Alikhan N.F."/>
            <person name="Baker D."/>
            <person name="Gharbi K."/>
            <person name="Hall N."/>
            <person name="Watson M."/>
            <person name="Adriaenssens E.M."/>
            <person name="Foster-Nyarko E."/>
            <person name="Jarju S."/>
            <person name="Secka A."/>
            <person name="Antonio M."/>
            <person name="Oren A."/>
            <person name="Chaudhuri R.R."/>
            <person name="La Ragione R."/>
            <person name="Hildebrand F."/>
            <person name="Pallen M.J."/>
        </authorList>
    </citation>
    <scope>NUCLEOTIDE SEQUENCE</scope>
    <source>
        <strain evidence="1">ChiSjej5B23-16112</strain>
    </source>
</reference>
<keyword evidence="1" id="KW-0328">Glycosyltransferase</keyword>
<organism evidence="1 2">
    <name type="scientific">Lachnoclostridium phocaeense</name>
    <dbReference type="NCBI Taxonomy" id="1871021"/>
    <lineage>
        <taxon>Bacteria</taxon>
        <taxon>Bacillati</taxon>
        <taxon>Bacillota</taxon>
        <taxon>Clostridia</taxon>
        <taxon>Lachnospirales</taxon>
        <taxon>Lachnospiraceae</taxon>
    </lineage>
</organism>
<name>A0A921HZ07_9FIRM</name>
<dbReference type="InterPro" id="IPR000836">
    <property type="entry name" value="PRTase_dom"/>
</dbReference>
<dbReference type="AlphaFoldDB" id="A0A921HZ07"/>
<evidence type="ECO:0000313" key="2">
    <source>
        <dbReference type="Proteomes" id="UP000769156"/>
    </source>
</evidence>